<reference evidence="2" key="1">
    <citation type="journal article" date="2020" name="Nature">
        <title>Giant virus diversity and host interactions through global metagenomics.</title>
        <authorList>
            <person name="Schulz F."/>
            <person name="Roux S."/>
            <person name="Paez-Espino D."/>
            <person name="Jungbluth S."/>
            <person name="Walsh D.A."/>
            <person name="Denef V.J."/>
            <person name="McMahon K.D."/>
            <person name="Konstantinidis K.T."/>
            <person name="Eloe-Fadrosh E.A."/>
            <person name="Kyrpides N.C."/>
            <person name="Woyke T."/>
        </authorList>
    </citation>
    <scope>NUCLEOTIDE SEQUENCE</scope>
    <source>
        <strain evidence="2">GVMAG-M-3300027963-41</strain>
    </source>
</reference>
<dbReference type="EMBL" id="MN740534">
    <property type="protein sequence ID" value="QHU31948.1"/>
    <property type="molecule type" value="Genomic_DNA"/>
</dbReference>
<feature type="transmembrane region" description="Helical" evidence="1">
    <location>
        <begin position="12"/>
        <end position="29"/>
    </location>
</feature>
<dbReference type="AlphaFoldDB" id="A0A6C0LPQ4"/>
<protein>
    <submittedName>
        <fullName evidence="2">Uncharacterized protein</fullName>
    </submittedName>
</protein>
<accession>A0A6C0LPQ4</accession>
<name>A0A6C0LPQ4_9ZZZZ</name>
<keyword evidence="1" id="KW-1133">Transmembrane helix</keyword>
<evidence type="ECO:0000313" key="2">
    <source>
        <dbReference type="EMBL" id="QHU31948.1"/>
    </source>
</evidence>
<keyword evidence="1" id="KW-0812">Transmembrane</keyword>
<proteinExistence type="predicted"/>
<keyword evidence="1" id="KW-0472">Membrane</keyword>
<organism evidence="2">
    <name type="scientific">viral metagenome</name>
    <dbReference type="NCBI Taxonomy" id="1070528"/>
    <lineage>
        <taxon>unclassified sequences</taxon>
        <taxon>metagenomes</taxon>
        <taxon>organismal metagenomes</taxon>
    </lineage>
</organism>
<feature type="transmembrane region" description="Helical" evidence="1">
    <location>
        <begin position="36"/>
        <end position="53"/>
    </location>
</feature>
<sequence>MGLLVGIRAWLIRIWHFLLCSIVIFGALFSTNFQECFVILGLLVFIIASQRVYKRCIFTEYEKADGLPSMSEIMKSIVLHNDSTVPLASFELMLGNIFVFILVFRMISMAVIPSKILFA</sequence>
<feature type="transmembrane region" description="Helical" evidence="1">
    <location>
        <begin position="92"/>
        <end position="112"/>
    </location>
</feature>
<evidence type="ECO:0000256" key="1">
    <source>
        <dbReference type="SAM" id="Phobius"/>
    </source>
</evidence>